<protein>
    <submittedName>
        <fullName evidence="1">Uncharacterized protein</fullName>
    </submittedName>
</protein>
<reference evidence="1 2" key="1">
    <citation type="submission" date="2016-12" db="EMBL/GenBank/DDBJ databases">
        <title>Izhakiella australiana sp. nov. of genus Izhakiella isolated from Australian desert.</title>
        <authorList>
            <person name="Ji M."/>
        </authorList>
    </citation>
    <scope>NUCLEOTIDE SEQUENCE [LARGE SCALE GENOMIC DNA]</scope>
    <source>
        <strain evidence="1 2">D4N98</strain>
    </source>
</reference>
<dbReference type="EMBL" id="MRUL01000024">
    <property type="protein sequence ID" value="OON36533.1"/>
    <property type="molecule type" value="Genomic_DNA"/>
</dbReference>
<proteinExistence type="predicted"/>
<dbReference type="AlphaFoldDB" id="A0A1S8YCT9"/>
<organism evidence="1 2">
    <name type="scientific">Izhakiella australiensis</name>
    <dbReference type="NCBI Taxonomy" id="1926881"/>
    <lineage>
        <taxon>Bacteria</taxon>
        <taxon>Pseudomonadati</taxon>
        <taxon>Pseudomonadota</taxon>
        <taxon>Gammaproteobacteria</taxon>
        <taxon>Enterobacterales</taxon>
        <taxon>Erwiniaceae</taxon>
        <taxon>Izhakiella</taxon>
    </lineage>
</organism>
<dbReference type="Proteomes" id="UP000190667">
    <property type="component" value="Unassembled WGS sequence"/>
</dbReference>
<accession>A0A1S8YCT9</accession>
<name>A0A1S8YCT9_9GAMM</name>
<sequence>MMMSADKINPLAEKTGVCVLTEIRQRSYATTTIWSLESVTGMLSENLRLFPPHDASNKVIGRVIRAASQKQATQRDRRMALFYPLVVH</sequence>
<evidence type="ECO:0000313" key="1">
    <source>
        <dbReference type="EMBL" id="OON36533.1"/>
    </source>
</evidence>
<gene>
    <name evidence="1" type="ORF">BTJ39_21430</name>
</gene>
<keyword evidence="2" id="KW-1185">Reference proteome</keyword>
<comment type="caution">
    <text evidence="1">The sequence shown here is derived from an EMBL/GenBank/DDBJ whole genome shotgun (WGS) entry which is preliminary data.</text>
</comment>
<evidence type="ECO:0000313" key="2">
    <source>
        <dbReference type="Proteomes" id="UP000190667"/>
    </source>
</evidence>